<feature type="domain" description="Ketoreductase" evidence="4">
    <location>
        <begin position="7"/>
        <end position="198"/>
    </location>
</feature>
<keyword evidence="6" id="KW-1185">Reference proteome</keyword>
<dbReference type="PRINTS" id="PR00080">
    <property type="entry name" value="SDRFAMILY"/>
</dbReference>
<dbReference type="KEGG" id="erz:ER308_10990"/>
<name>A0A411YG16_9ACTN</name>
<keyword evidence="2" id="KW-0560">Oxidoreductase</keyword>
<dbReference type="OrthoDB" id="9808187at2"/>
<dbReference type="InterPro" id="IPR051687">
    <property type="entry name" value="Peroxisomal_Beta-Oxidation"/>
</dbReference>
<dbReference type="EMBL" id="CP036402">
    <property type="protein sequence ID" value="QBI20032.1"/>
    <property type="molecule type" value="Genomic_DNA"/>
</dbReference>
<accession>A0A411YG16</accession>
<dbReference type="InterPro" id="IPR036291">
    <property type="entry name" value="NAD(P)-bd_dom_sf"/>
</dbReference>
<organism evidence="5 6">
    <name type="scientific">Egibacter rhizosphaerae</name>
    <dbReference type="NCBI Taxonomy" id="1670831"/>
    <lineage>
        <taxon>Bacteria</taxon>
        <taxon>Bacillati</taxon>
        <taxon>Actinomycetota</taxon>
        <taxon>Nitriliruptoria</taxon>
        <taxon>Egibacterales</taxon>
        <taxon>Egibacteraceae</taxon>
        <taxon>Egibacter</taxon>
    </lineage>
</organism>
<evidence type="ECO:0000259" key="4">
    <source>
        <dbReference type="SMART" id="SM00822"/>
    </source>
</evidence>
<dbReference type="AlphaFoldDB" id="A0A411YG16"/>
<dbReference type="PANTHER" id="PTHR45024:SF2">
    <property type="entry name" value="SCP2 DOMAIN-CONTAINING PROTEIN"/>
    <property type="match status" value="1"/>
</dbReference>
<proteinExistence type="inferred from homology"/>
<protein>
    <submittedName>
        <fullName evidence="5">SDR family NAD(P)-dependent oxidoreductase</fullName>
    </submittedName>
</protein>
<dbReference type="RefSeq" id="WP_131155029.1">
    <property type="nucleotide sequence ID" value="NZ_CP036402.1"/>
</dbReference>
<evidence type="ECO:0000256" key="2">
    <source>
        <dbReference type="ARBA" id="ARBA00023002"/>
    </source>
</evidence>
<dbReference type="InterPro" id="IPR020904">
    <property type="entry name" value="Sc_DH/Rdtase_CS"/>
</dbReference>
<dbReference type="InterPro" id="IPR057326">
    <property type="entry name" value="KR_dom"/>
</dbReference>
<dbReference type="InterPro" id="IPR002347">
    <property type="entry name" value="SDR_fam"/>
</dbReference>
<evidence type="ECO:0000313" key="6">
    <source>
        <dbReference type="Proteomes" id="UP000291469"/>
    </source>
</evidence>
<dbReference type="Pfam" id="PF00106">
    <property type="entry name" value="adh_short"/>
    <property type="match status" value="1"/>
</dbReference>
<dbReference type="GO" id="GO:0016491">
    <property type="term" value="F:oxidoreductase activity"/>
    <property type="evidence" value="ECO:0007669"/>
    <property type="project" value="UniProtKB-KW"/>
</dbReference>
<dbReference type="SUPFAM" id="SSF51735">
    <property type="entry name" value="NAD(P)-binding Rossmann-fold domains"/>
    <property type="match status" value="1"/>
</dbReference>
<reference evidence="5 6" key="1">
    <citation type="submission" date="2019-01" db="EMBL/GenBank/DDBJ databases">
        <title>Egibacter rhizosphaerae EGI 80759T.</title>
        <authorList>
            <person name="Chen D.-D."/>
            <person name="Tian Y."/>
            <person name="Jiao J.-Y."/>
            <person name="Zhang X.-T."/>
            <person name="Zhang Y.-G."/>
            <person name="Zhang Y."/>
            <person name="Xiao M."/>
            <person name="Shu W.-S."/>
            <person name="Li W.-J."/>
        </authorList>
    </citation>
    <scope>NUCLEOTIDE SEQUENCE [LARGE SCALE GENOMIC DNA]</scope>
    <source>
        <strain evidence="5 6">EGI 80759</strain>
    </source>
</reference>
<evidence type="ECO:0000256" key="1">
    <source>
        <dbReference type="ARBA" id="ARBA00006484"/>
    </source>
</evidence>
<sequence>MAGVEGRVVVVTGAGGGVGRAHALLFAEEGARVVVNDLGADRDGTGRSSEMAESVVAEIRDAGGEAVANADNVAEPEGGQRIVDAAVEAFGRIDVVVNNAGILRDVTFHKMTDEQWDAIQKVHLYGTYHVTRAAWPRFREQAYGRVIVTTSTSGLFGNFGQSNYGAAKMGLVGLINTLALEGAKYNVSANAVAPVAATRMTEDIFSEEMLERLDPRWVSPAVVHLASEDCTDTGIAVVAGGGNYSRVAVMQAPGANFDAIPTVDALAASWDQVTDLTGATVGRNPPD</sequence>
<dbReference type="PROSITE" id="PS00061">
    <property type="entry name" value="ADH_SHORT"/>
    <property type="match status" value="1"/>
</dbReference>
<dbReference type="PANTHER" id="PTHR45024">
    <property type="entry name" value="DEHYDROGENASES, SHORT CHAIN"/>
    <property type="match status" value="1"/>
</dbReference>
<dbReference type="SMART" id="SM00822">
    <property type="entry name" value="PKS_KR"/>
    <property type="match status" value="1"/>
</dbReference>
<evidence type="ECO:0000256" key="3">
    <source>
        <dbReference type="RuleBase" id="RU000363"/>
    </source>
</evidence>
<gene>
    <name evidence="5" type="ORF">ER308_10990</name>
</gene>
<dbReference type="Proteomes" id="UP000291469">
    <property type="component" value="Chromosome"/>
</dbReference>
<comment type="similarity">
    <text evidence="1 3">Belongs to the short-chain dehydrogenases/reductases (SDR) family.</text>
</comment>
<dbReference type="Gene3D" id="3.40.50.720">
    <property type="entry name" value="NAD(P)-binding Rossmann-like Domain"/>
    <property type="match status" value="1"/>
</dbReference>
<dbReference type="PRINTS" id="PR00081">
    <property type="entry name" value="GDHRDH"/>
</dbReference>
<evidence type="ECO:0000313" key="5">
    <source>
        <dbReference type="EMBL" id="QBI20032.1"/>
    </source>
</evidence>